<name>A0A2A3EAG7_APICC</name>
<keyword evidence="2" id="KW-1185">Reference proteome</keyword>
<proteinExistence type="predicted"/>
<organism evidence="1 2">
    <name type="scientific">Apis cerana cerana</name>
    <name type="common">Oriental honeybee</name>
    <dbReference type="NCBI Taxonomy" id="94128"/>
    <lineage>
        <taxon>Eukaryota</taxon>
        <taxon>Metazoa</taxon>
        <taxon>Ecdysozoa</taxon>
        <taxon>Arthropoda</taxon>
        <taxon>Hexapoda</taxon>
        <taxon>Insecta</taxon>
        <taxon>Pterygota</taxon>
        <taxon>Neoptera</taxon>
        <taxon>Endopterygota</taxon>
        <taxon>Hymenoptera</taxon>
        <taxon>Apocrita</taxon>
        <taxon>Aculeata</taxon>
        <taxon>Apoidea</taxon>
        <taxon>Anthophila</taxon>
        <taxon>Apidae</taxon>
        <taxon>Apis</taxon>
    </lineage>
</organism>
<dbReference type="AlphaFoldDB" id="A0A2A3EAG7"/>
<reference evidence="1 2" key="1">
    <citation type="submission" date="2014-07" db="EMBL/GenBank/DDBJ databases">
        <title>Genomic and transcriptomic analysis on Apis cerana provide comprehensive insights into honey bee biology.</title>
        <authorList>
            <person name="Diao Q."/>
            <person name="Sun L."/>
            <person name="Zheng H."/>
            <person name="Zheng H."/>
            <person name="Xu S."/>
            <person name="Wang S."/>
            <person name="Zeng Z."/>
            <person name="Hu F."/>
            <person name="Su S."/>
            <person name="Wu J."/>
        </authorList>
    </citation>
    <scope>NUCLEOTIDE SEQUENCE [LARGE SCALE GENOMIC DNA]</scope>
    <source>
        <tissue evidence="1">Pupae without intestine</tissue>
    </source>
</reference>
<dbReference type="EMBL" id="KZ288311">
    <property type="protein sequence ID" value="PBC28464.1"/>
    <property type="molecule type" value="Genomic_DNA"/>
</dbReference>
<accession>A0A2A3EAG7</accession>
<evidence type="ECO:0000313" key="1">
    <source>
        <dbReference type="EMBL" id="PBC28464.1"/>
    </source>
</evidence>
<protein>
    <submittedName>
        <fullName evidence="1">Uncharacterized protein</fullName>
    </submittedName>
</protein>
<evidence type="ECO:0000313" key="2">
    <source>
        <dbReference type="Proteomes" id="UP000242457"/>
    </source>
</evidence>
<dbReference type="Proteomes" id="UP000242457">
    <property type="component" value="Unassembled WGS sequence"/>
</dbReference>
<gene>
    <name evidence="1" type="ORF">APICC_06723</name>
</gene>
<sequence length="90" mass="10108">MKEKGNGKNGVKKYTRLAQHVLATGGTPLFDEKRSREPPSSNKIVNVRAPSAHFAPFRHMMMSPFGTKLLSEFYTSMLCVSIIERTSVQH</sequence>